<keyword evidence="3" id="KW-1185">Reference proteome</keyword>
<dbReference type="Proteomes" id="UP000265520">
    <property type="component" value="Unassembled WGS sequence"/>
</dbReference>
<sequence length="41" mass="4257">PPDRHRTTAGPPSDHRWSPEKLGPAAVSRRASVGGPALTGL</sequence>
<dbReference type="EMBL" id="LXQA010977850">
    <property type="protein sequence ID" value="MCI79621.1"/>
    <property type="molecule type" value="Genomic_DNA"/>
</dbReference>
<evidence type="ECO:0000313" key="2">
    <source>
        <dbReference type="EMBL" id="MCI79621.1"/>
    </source>
</evidence>
<comment type="caution">
    <text evidence="2">The sequence shown here is derived from an EMBL/GenBank/DDBJ whole genome shotgun (WGS) entry which is preliminary data.</text>
</comment>
<name>A0A392UXK0_9FABA</name>
<feature type="non-terminal residue" evidence="2">
    <location>
        <position position="1"/>
    </location>
</feature>
<proteinExistence type="predicted"/>
<evidence type="ECO:0000313" key="3">
    <source>
        <dbReference type="Proteomes" id="UP000265520"/>
    </source>
</evidence>
<evidence type="ECO:0000256" key="1">
    <source>
        <dbReference type="SAM" id="MobiDB-lite"/>
    </source>
</evidence>
<dbReference type="AlphaFoldDB" id="A0A392UXK0"/>
<organism evidence="2 3">
    <name type="scientific">Trifolium medium</name>
    <dbReference type="NCBI Taxonomy" id="97028"/>
    <lineage>
        <taxon>Eukaryota</taxon>
        <taxon>Viridiplantae</taxon>
        <taxon>Streptophyta</taxon>
        <taxon>Embryophyta</taxon>
        <taxon>Tracheophyta</taxon>
        <taxon>Spermatophyta</taxon>
        <taxon>Magnoliopsida</taxon>
        <taxon>eudicotyledons</taxon>
        <taxon>Gunneridae</taxon>
        <taxon>Pentapetalae</taxon>
        <taxon>rosids</taxon>
        <taxon>fabids</taxon>
        <taxon>Fabales</taxon>
        <taxon>Fabaceae</taxon>
        <taxon>Papilionoideae</taxon>
        <taxon>50 kb inversion clade</taxon>
        <taxon>NPAAA clade</taxon>
        <taxon>Hologalegina</taxon>
        <taxon>IRL clade</taxon>
        <taxon>Trifolieae</taxon>
        <taxon>Trifolium</taxon>
    </lineage>
</organism>
<feature type="region of interest" description="Disordered" evidence="1">
    <location>
        <begin position="1"/>
        <end position="41"/>
    </location>
</feature>
<protein>
    <submittedName>
        <fullName evidence="2">Uncharacterized protein</fullName>
    </submittedName>
</protein>
<reference evidence="2 3" key="1">
    <citation type="journal article" date="2018" name="Front. Plant Sci.">
        <title>Red Clover (Trifolium pratense) and Zigzag Clover (T. medium) - A Picture of Genomic Similarities and Differences.</title>
        <authorList>
            <person name="Dluhosova J."/>
            <person name="Istvanek J."/>
            <person name="Nedelnik J."/>
            <person name="Repkova J."/>
        </authorList>
    </citation>
    <scope>NUCLEOTIDE SEQUENCE [LARGE SCALE GENOMIC DNA]</scope>
    <source>
        <strain evidence="3">cv. 10/8</strain>
        <tissue evidence="2">Leaf</tissue>
    </source>
</reference>
<accession>A0A392UXK0</accession>